<comment type="caution">
    <text evidence="2">The sequence shown here is derived from an EMBL/GenBank/DDBJ whole genome shotgun (WGS) entry which is preliminary data.</text>
</comment>
<proteinExistence type="predicted"/>
<sequence>MDCKLLTQHLIELEQLLVQPATRLSAELLNRYLADDFYEIGATGRCFGKADVLERLPTETPPEITQQDFTCKVLADGLAQLTYRATIQRAGNDSPSYSVRSSIYRFDGEHWQMIFHQGTACEPFDVAAQPTEVVVGRTTEPLTDEDWLDFATILLEPPGYLKK</sequence>
<dbReference type="Pfam" id="PF14534">
    <property type="entry name" value="DUF4440"/>
    <property type="match status" value="1"/>
</dbReference>
<dbReference type="EMBL" id="JALAAR010000002">
    <property type="protein sequence ID" value="MEH8016370.1"/>
    <property type="molecule type" value="Genomic_DNA"/>
</dbReference>
<dbReference type="InterPro" id="IPR027843">
    <property type="entry name" value="DUF4440"/>
</dbReference>
<keyword evidence="3" id="KW-1185">Reference proteome</keyword>
<dbReference type="SUPFAM" id="SSF54427">
    <property type="entry name" value="NTF2-like"/>
    <property type="match status" value="1"/>
</dbReference>
<feature type="domain" description="DUF4440" evidence="1">
    <location>
        <begin position="11"/>
        <end position="113"/>
    </location>
</feature>
<dbReference type="RefSeq" id="WP_335734781.1">
    <property type="nucleotide sequence ID" value="NZ_JALAAR010000002.1"/>
</dbReference>
<evidence type="ECO:0000313" key="3">
    <source>
        <dbReference type="Proteomes" id="UP001375382"/>
    </source>
</evidence>
<name>A0ABU8C3W7_9GAMM</name>
<gene>
    <name evidence="2" type="ORF">MN202_03940</name>
</gene>
<organism evidence="2 3">
    <name type="scientific">Rheinheimera muenzenbergensis</name>
    <dbReference type="NCBI Taxonomy" id="1193628"/>
    <lineage>
        <taxon>Bacteria</taxon>
        <taxon>Pseudomonadati</taxon>
        <taxon>Pseudomonadota</taxon>
        <taxon>Gammaproteobacteria</taxon>
        <taxon>Chromatiales</taxon>
        <taxon>Chromatiaceae</taxon>
        <taxon>Rheinheimera</taxon>
    </lineage>
</organism>
<dbReference type="InterPro" id="IPR032710">
    <property type="entry name" value="NTF2-like_dom_sf"/>
</dbReference>
<protein>
    <submittedName>
        <fullName evidence="2">Nuclear transport factor 2 family protein</fullName>
    </submittedName>
</protein>
<dbReference type="Proteomes" id="UP001375382">
    <property type="component" value="Unassembled WGS sequence"/>
</dbReference>
<evidence type="ECO:0000313" key="2">
    <source>
        <dbReference type="EMBL" id="MEH8016370.1"/>
    </source>
</evidence>
<evidence type="ECO:0000259" key="1">
    <source>
        <dbReference type="Pfam" id="PF14534"/>
    </source>
</evidence>
<reference evidence="2 3" key="1">
    <citation type="journal article" date="2023" name="Ecotoxicol. Environ. Saf.">
        <title>Mercury remediation potential of mercury-resistant strain Rheinheimera metallidurans sp. nov. isolated from a municipal waste dumping site.</title>
        <authorList>
            <person name="Yadav V."/>
            <person name="Manjhi A."/>
            <person name="Vadakedath N."/>
        </authorList>
    </citation>
    <scope>NUCLEOTIDE SEQUENCE [LARGE SCALE GENOMIC DNA]</scope>
    <source>
        <strain evidence="2 3">E-49</strain>
    </source>
</reference>
<dbReference type="Gene3D" id="3.10.450.50">
    <property type="match status" value="1"/>
</dbReference>
<accession>A0ABU8C3W7</accession>